<keyword evidence="3" id="KW-1185">Reference proteome</keyword>
<reference evidence="2 3" key="1">
    <citation type="journal article" date="2004" name="Nat. Biotechnol.">
        <title>The genome sequence of the anaerobic, sulfate-reducing bacterium Desulfovibrio vulgaris Hildenborough.</title>
        <authorList>
            <person name="Heidelberg J.F."/>
            <person name="Seshadri R."/>
            <person name="Haveman S.A."/>
            <person name="Hemme C.L."/>
            <person name="Paulsen I.T."/>
            <person name="Kolonay J.F."/>
            <person name="Eisen J.A."/>
            <person name="Ward N."/>
            <person name="Methe B."/>
            <person name="Brinkac L.M."/>
            <person name="Daugherty S.C."/>
            <person name="Deboy R.T."/>
            <person name="Dodson R.J."/>
            <person name="Durkin A.S."/>
            <person name="Madupu R."/>
            <person name="Nelson W.C."/>
            <person name="Sullivan S.A."/>
            <person name="Fouts D."/>
            <person name="Haft D.H."/>
            <person name="Selengut J."/>
            <person name="Peterson J.D."/>
            <person name="Davidsen T.M."/>
            <person name="Zafar N."/>
            <person name="Zhou L."/>
            <person name="Radune D."/>
            <person name="Dimitrov G."/>
            <person name="Hance M."/>
            <person name="Tran K."/>
            <person name="Khouri H."/>
            <person name="Gill J."/>
            <person name="Utterback T.R."/>
            <person name="Feldblyum T.V."/>
            <person name="Wall J.D."/>
            <person name="Voordouw G."/>
            <person name="Fraser C.M."/>
        </authorList>
    </citation>
    <scope>NUCLEOTIDE SEQUENCE [LARGE SCALE GENOMIC DNA]</scope>
    <source>
        <strain evidence="3">ATCC 29579 / DSM 644 / NCIMB 8303 / VKM B-1760 / Hildenborough</strain>
    </source>
</reference>
<dbReference type="KEGG" id="dvu:DVU_2002"/>
<name>Q72AJ1_NITV2</name>
<organism evidence="2 3">
    <name type="scientific">Nitratidesulfovibrio vulgaris (strain ATCC 29579 / DSM 644 / CCUG 34227 / NCIMB 8303 / VKM B-1760 / Hildenborough)</name>
    <name type="common">Desulfovibrio vulgaris</name>
    <dbReference type="NCBI Taxonomy" id="882"/>
    <lineage>
        <taxon>Bacteria</taxon>
        <taxon>Pseudomonadati</taxon>
        <taxon>Thermodesulfobacteriota</taxon>
        <taxon>Desulfovibrionia</taxon>
        <taxon>Desulfovibrionales</taxon>
        <taxon>Desulfovibrionaceae</taxon>
        <taxon>Nitratidesulfovibrio</taxon>
    </lineage>
</organism>
<accession>Q72AJ1</accession>
<dbReference type="HOGENOM" id="CLU_1831962_0_0_7"/>
<dbReference type="Proteomes" id="UP000002194">
    <property type="component" value="Chromosome"/>
</dbReference>
<evidence type="ECO:0000313" key="3">
    <source>
        <dbReference type="Proteomes" id="UP000002194"/>
    </source>
</evidence>
<dbReference type="EnsemblBacteria" id="AAS96477">
    <property type="protein sequence ID" value="AAS96477"/>
    <property type="gene ID" value="DVU_2002"/>
</dbReference>
<evidence type="ECO:0000256" key="1">
    <source>
        <dbReference type="SAM" id="MobiDB-lite"/>
    </source>
</evidence>
<gene>
    <name evidence="2" type="ordered locus">DVU_2002</name>
</gene>
<dbReference type="AlphaFoldDB" id="Q72AJ1"/>
<dbReference type="PaxDb" id="882-DVU_2002"/>
<evidence type="ECO:0000313" key="2">
    <source>
        <dbReference type="EMBL" id="AAS96477.1"/>
    </source>
</evidence>
<proteinExistence type="predicted"/>
<feature type="region of interest" description="Disordered" evidence="1">
    <location>
        <begin position="46"/>
        <end position="89"/>
    </location>
</feature>
<dbReference type="EMBL" id="AE017285">
    <property type="protein sequence ID" value="AAS96477.1"/>
    <property type="molecule type" value="Genomic_DNA"/>
</dbReference>
<protein>
    <submittedName>
        <fullName evidence="2">Uncharacterized protein</fullName>
    </submittedName>
</protein>
<sequence length="140" mass="15788">MCRDLALTSVFFKHKTLGVASRRYEAREAKVGRALAKTIKSDYFGANSPITHKPSSDMPEESKTTAETSIRRHAVKSPDNSNTCPPPKLLWPTYTTRPEALSHSLFSRRQLYNAIRALVVFTARMMKNLTSLVTMVNEFP</sequence>